<sequence length="463" mass="52008">MRDQQVWHAENAYASRQKKRPRGPRSTRMNLTVAPTPIDLKTRAIAYYMHNYLQNPPNVPDIVKEVTRGCLPVMPPAPWCSILDLAISSQALAVFSRTQHYPEAAIVASSTYHQLLQIVQPALQYLSSDNIDSCLLAVFFMGRYEDSVYAPGAKSPFTLALQSFSHHDGALAILKVWNDRLSRGRPATIVIKHTRRGMIRSALMRNAALPEWICDGTFFGEHGLDLEYDQIIVRLANLRHQLFALTDELPSSGPSLLQSTSEYISRLEQLDIEAQSLDADFEACIAHVPRTWLHPQQHALSKTDLPSWPSADFYSPVIHSYPNPAYAALWGQYHAARMLVKNTRLRILALSNSEDTLTQEQFLCDMQSLSNDLASTIPFALQRVRLADTSPLSSHTPSIKVNLNYQIKPSDASLIIWPLTIASSLEYVSPEQKVWFKARLARLGRLVGIGALQAAETDQWLEL</sequence>
<evidence type="ECO:0000313" key="2">
    <source>
        <dbReference type="EMBL" id="KAF5860632.1"/>
    </source>
</evidence>
<organism evidence="2 3">
    <name type="scientific">Petromyces alliaceus</name>
    <name type="common">Aspergillus alliaceus</name>
    <dbReference type="NCBI Taxonomy" id="209559"/>
    <lineage>
        <taxon>Eukaryota</taxon>
        <taxon>Fungi</taxon>
        <taxon>Dikarya</taxon>
        <taxon>Ascomycota</taxon>
        <taxon>Pezizomycotina</taxon>
        <taxon>Eurotiomycetes</taxon>
        <taxon>Eurotiomycetidae</taxon>
        <taxon>Eurotiales</taxon>
        <taxon>Aspergillaceae</taxon>
        <taxon>Aspergillus</taxon>
        <taxon>Aspergillus subgen. Circumdati</taxon>
    </lineage>
</organism>
<proteinExistence type="predicted"/>
<dbReference type="Proteomes" id="UP000541154">
    <property type="component" value="Unassembled WGS sequence"/>
</dbReference>
<reference evidence="2 3" key="1">
    <citation type="submission" date="2019-04" db="EMBL/GenBank/DDBJ databases">
        <title>Aspergillus burnettii sp. nov., novel species from soil in southeast Queensland.</title>
        <authorList>
            <person name="Gilchrist C.L.M."/>
            <person name="Pitt J.I."/>
            <person name="Lange L."/>
            <person name="Lacey H.J."/>
            <person name="Vuong D."/>
            <person name="Midgley D.J."/>
            <person name="Greenfield P."/>
            <person name="Bradbury M."/>
            <person name="Lacey E."/>
            <person name="Busk P.K."/>
            <person name="Pilgaard B."/>
            <person name="Chooi Y.H."/>
            <person name="Piggott A.M."/>
        </authorList>
    </citation>
    <scope>NUCLEOTIDE SEQUENCE [LARGE SCALE GENOMIC DNA]</scope>
    <source>
        <strain evidence="2 3">FRR 5400</strain>
    </source>
</reference>
<name>A0A8H6A311_PETAA</name>
<gene>
    <name evidence="2" type="ORF">ETB97_001336</name>
</gene>
<dbReference type="PANTHER" id="PTHR38791:SF13">
    <property type="entry name" value="ZN(2)-C6 FUNGAL-TYPE DOMAIN-CONTAINING PROTEIN"/>
    <property type="match status" value="1"/>
</dbReference>
<comment type="caution">
    <text evidence="2">The sequence shown here is derived from an EMBL/GenBank/DDBJ whole genome shotgun (WGS) entry which is preliminary data.</text>
</comment>
<dbReference type="EMBL" id="SPNV01000124">
    <property type="protein sequence ID" value="KAF5860632.1"/>
    <property type="molecule type" value="Genomic_DNA"/>
</dbReference>
<accession>A0A8H6A311</accession>
<evidence type="ECO:0000256" key="1">
    <source>
        <dbReference type="SAM" id="MobiDB-lite"/>
    </source>
</evidence>
<protein>
    <submittedName>
        <fullName evidence="2">Uncharacterized protein</fullName>
    </submittedName>
</protein>
<dbReference type="InterPro" id="IPR053175">
    <property type="entry name" value="DHMBA_Reg_Transcription_Factor"/>
</dbReference>
<feature type="region of interest" description="Disordered" evidence="1">
    <location>
        <begin position="1"/>
        <end position="28"/>
    </location>
</feature>
<dbReference type="AlphaFoldDB" id="A0A8H6A311"/>
<evidence type="ECO:0000313" key="3">
    <source>
        <dbReference type="Proteomes" id="UP000541154"/>
    </source>
</evidence>
<feature type="compositionally biased region" description="Basic residues" evidence="1">
    <location>
        <begin position="16"/>
        <end position="25"/>
    </location>
</feature>
<keyword evidence="3" id="KW-1185">Reference proteome</keyword>
<dbReference type="PANTHER" id="PTHR38791">
    <property type="entry name" value="ZN(II)2CYS6 TRANSCRIPTION FACTOR (EUROFUNG)-RELATED-RELATED"/>
    <property type="match status" value="1"/>
</dbReference>